<evidence type="ECO:0000313" key="2">
    <source>
        <dbReference type="EMBL" id="CAG7823091.1"/>
    </source>
</evidence>
<evidence type="ECO:0000313" key="3">
    <source>
        <dbReference type="Proteomes" id="UP000708208"/>
    </source>
</evidence>
<keyword evidence="3" id="KW-1185">Reference proteome</keyword>
<gene>
    <name evidence="2" type="ORF">AFUS01_LOCUS33326</name>
</gene>
<feature type="non-terminal residue" evidence="2">
    <location>
        <position position="1"/>
    </location>
</feature>
<accession>A0A8J2PQ01</accession>
<comment type="caution">
    <text evidence="2">The sequence shown here is derived from an EMBL/GenBank/DDBJ whole genome shotgun (WGS) entry which is preliminary data.</text>
</comment>
<dbReference type="EMBL" id="CAJVCH010528352">
    <property type="protein sequence ID" value="CAG7823091.1"/>
    <property type="molecule type" value="Genomic_DNA"/>
</dbReference>
<evidence type="ECO:0000256" key="1">
    <source>
        <dbReference type="SAM" id="MobiDB-lite"/>
    </source>
</evidence>
<name>A0A8J2PQ01_9HEXA</name>
<sequence>RRRKFGTSPLSTEQPAESSNCWARNPSFPVLDPS</sequence>
<feature type="compositionally biased region" description="Polar residues" evidence="1">
    <location>
        <begin position="8"/>
        <end position="22"/>
    </location>
</feature>
<dbReference type="Proteomes" id="UP000708208">
    <property type="component" value="Unassembled WGS sequence"/>
</dbReference>
<proteinExistence type="predicted"/>
<reference evidence="2" key="1">
    <citation type="submission" date="2021-06" db="EMBL/GenBank/DDBJ databases">
        <authorList>
            <person name="Hodson N. C."/>
            <person name="Mongue J. A."/>
            <person name="Jaron S. K."/>
        </authorList>
    </citation>
    <scope>NUCLEOTIDE SEQUENCE</scope>
</reference>
<organism evidence="2 3">
    <name type="scientific">Allacma fusca</name>
    <dbReference type="NCBI Taxonomy" id="39272"/>
    <lineage>
        <taxon>Eukaryota</taxon>
        <taxon>Metazoa</taxon>
        <taxon>Ecdysozoa</taxon>
        <taxon>Arthropoda</taxon>
        <taxon>Hexapoda</taxon>
        <taxon>Collembola</taxon>
        <taxon>Symphypleona</taxon>
        <taxon>Sminthuridae</taxon>
        <taxon>Allacma</taxon>
    </lineage>
</organism>
<feature type="region of interest" description="Disordered" evidence="1">
    <location>
        <begin position="1"/>
        <end position="34"/>
    </location>
</feature>
<dbReference type="AlphaFoldDB" id="A0A8J2PQ01"/>
<protein>
    <submittedName>
        <fullName evidence="2">Uncharacterized protein</fullName>
    </submittedName>
</protein>